<dbReference type="Proteomes" id="UP000538147">
    <property type="component" value="Unassembled WGS sequence"/>
</dbReference>
<keyword evidence="1" id="KW-0472">Membrane</keyword>
<feature type="transmembrane region" description="Helical" evidence="1">
    <location>
        <begin position="107"/>
        <end position="126"/>
    </location>
</feature>
<feature type="transmembrane region" description="Helical" evidence="1">
    <location>
        <begin position="46"/>
        <end position="65"/>
    </location>
</feature>
<evidence type="ECO:0000313" key="2">
    <source>
        <dbReference type="EMBL" id="MBB6229109.1"/>
    </source>
</evidence>
<dbReference type="Pfam" id="PF10067">
    <property type="entry name" value="DUF2306"/>
    <property type="match status" value="1"/>
</dbReference>
<keyword evidence="1" id="KW-1133">Transmembrane helix</keyword>
<gene>
    <name evidence="2" type="ORF">FHS79_003308</name>
</gene>
<organism evidence="2 3">
    <name type="scientific">Polymorphobacter multimanifer</name>
    <dbReference type="NCBI Taxonomy" id="1070431"/>
    <lineage>
        <taxon>Bacteria</taxon>
        <taxon>Pseudomonadati</taxon>
        <taxon>Pseudomonadota</taxon>
        <taxon>Alphaproteobacteria</taxon>
        <taxon>Sphingomonadales</taxon>
        <taxon>Sphingosinicellaceae</taxon>
        <taxon>Polymorphobacter</taxon>
    </lineage>
</organism>
<keyword evidence="1" id="KW-0812">Transmembrane</keyword>
<keyword evidence="3" id="KW-1185">Reference proteome</keyword>
<dbReference type="RefSeq" id="WP_184202549.1">
    <property type="nucleotide sequence ID" value="NZ_BMOX01000049.1"/>
</dbReference>
<feature type="transmembrane region" description="Helical" evidence="1">
    <location>
        <begin position="147"/>
        <end position="171"/>
    </location>
</feature>
<sequence>MASIAPAAQPALAADRTLAVAAAVLLALVVAAIARGLGSGNSPPPLVWAHLLSISGALALTPPLLWRSKGTPPHRSLGKLWAALMMAAATTSLFFNMGSTEPGSLGVFTLDFSPIHILSAFVLFGVPRTVQAARRHDVARHRTGIRSLVIGALLVAGAFTFPFGRLMGLWLTG</sequence>
<dbReference type="EMBL" id="JACIIV010000032">
    <property type="protein sequence ID" value="MBB6229109.1"/>
    <property type="molecule type" value="Genomic_DNA"/>
</dbReference>
<proteinExistence type="predicted"/>
<protein>
    <submittedName>
        <fullName evidence="2">Putative membrane protein</fullName>
    </submittedName>
</protein>
<reference evidence="2 3" key="1">
    <citation type="submission" date="2020-08" db="EMBL/GenBank/DDBJ databases">
        <title>Genomic Encyclopedia of Type Strains, Phase IV (KMG-IV): sequencing the most valuable type-strain genomes for metagenomic binning, comparative biology and taxonomic classification.</title>
        <authorList>
            <person name="Goeker M."/>
        </authorList>
    </citation>
    <scope>NUCLEOTIDE SEQUENCE [LARGE SCALE GENOMIC DNA]</scope>
    <source>
        <strain evidence="2 3">DSM 102189</strain>
    </source>
</reference>
<evidence type="ECO:0000256" key="1">
    <source>
        <dbReference type="SAM" id="Phobius"/>
    </source>
</evidence>
<name>A0A841L7X7_9SPHN</name>
<comment type="caution">
    <text evidence="2">The sequence shown here is derived from an EMBL/GenBank/DDBJ whole genome shotgun (WGS) entry which is preliminary data.</text>
</comment>
<evidence type="ECO:0000313" key="3">
    <source>
        <dbReference type="Proteomes" id="UP000538147"/>
    </source>
</evidence>
<accession>A0A841L7X7</accession>
<feature type="transmembrane region" description="Helical" evidence="1">
    <location>
        <begin position="77"/>
        <end position="95"/>
    </location>
</feature>
<dbReference type="InterPro" id="IPR018750">
    <property type="entry name" value="DUF2306_membrane"/>
</dbReference>
<dbReference type="AlphaFoldDB" id="A0A841L7X7"/>